<dbReference type="InterPro" id="IPR036034">
    <property type="entry name" value="PDZ_sf"/>
</dbReference>
<name>A0A1Y5INU9_OSTTA</name>
<dbReference type="Proteomes" id="UP000195557">
    <property type="component" value="Unassembled WGS sequence"/>
</dbReference>
<reference evidence="2" key="1">
    <citation type="submission" date="2017-04" db="EMBL/GenBank/DDBJ databases">
        <title>Population genomics of picophytoplankton unveils novel chromosome hypervariability.</title>
        <authorList>
            <consortium name="DOE Joint Genome Institute"/>
            <person name="Blanc-Mathieu R."/>
            <person name="Krasovec M."/>
            <person name="Hebrard M."/>
            <person name="Yau S."/>
            <person name="Desgranges E."/>
            <person name="Martin J."/>
            <person name="Schackwitz W."/>
            <person name="Kuo A."/>
            <person name="Salin G."/>
            <person name="Donnadieu C."/>
            <person name="Desdevises Y."/>
            <person name="Sanchez-Ferandin S."/>
            <person name="Moreau H."/>
            <person name="Rivals E."/>
            <person name="Grigoriev I.V."/>
            <person name="Grimsley N."/>
            <person name="Eyre-Walker A."/>
            <person name="Piganeau G."/>
        </authorList>
    </citation>
    <scope>NUCLEOTIDE SEQUENCE [LARGE SCALE GENOMIC DNA]</scope>
    <source>
        <strain evidence="2">RCC 1115</strain>
    </source>
</reference>
<feature type="compositionally biased region" description="Basic and acidic residues" evidence="1">
    <location>
        <begin position="160"/>
        <end position="178"/>
    </location>
</feature>
<proteinExistence type="predicted"/>
<accession>A0A1Y5INU9</accession>
<evidence type="ECO:0000256" key="1">
    <source>
        <dbReference type="SAM" id="MobiDB-lite"/>
    </source>
</evidence>
<organism evidence="2">
    <name type="scientific">Ostreococcus tauri</name>
    <name type="common">Marine green alga</name>
    <dbReference type="NCBI Taxonomy" id="70448"/>
    <lineage>
        <taxon>Eukaryota</taxon>
        <taxon>Viridiplantae</taxon>
        <taxon>Chlorophyta</taxon>
        <taxon>Mamiellophyceae</taxon>
        <taxon>Mamiellales</taxon>
        <taxon>Bathycoccaceae</taxon>
        <taxon>Ostreococcus</taxon>
    </lineage>
</organism>
<dbReference type="SUPFAM" id="SSF50156">
    <property type="entry name" value="PDZ domain-like"/>
    <property type="match status" value="1"/>
</dbReference>
<dbReference type="AlphaFoldDB" id="A0A1Y5INU9"/>
<protein>
    <submittedName>
        <fullName evidence="2">Uncharacterized protein</fullName>
    </submittedName>
</protein>
<feature type="region of interest" description="Disordered" evidence="1">
    <location>
        <begin position="156"/>
        <end position="184"/>
    </location>
</feature>
<evidence type="ECO:0000313" key="2">
    <source>
        <dbReference type="EMBL" id="OUS48625.1"/>
    </source>
</evidence>
<gene>
    <name evidence="2" type="ORF">BE221DRAFT_68906</name>
</gene>
<dbReference type="EMBL" id="KZ155774">
    <property type="protein sequence ID" value="OUS48625.1"/>
    <property type="molecule type" value="Genomic_DNA"/>
</dbReference>
<sequence>MADGHRVLFKHPRTERYVIVYTLTLPAVNQGLVFRDVGAGGPVVDAVVPGGWADKHADIAPGDRLLRCTAYEIDVDHANLAPKPFVFDCSEPTPETGLPPTFEVCMRALQSTEILSTGFVHRKVTCEFIRDVRDLREREEHDRFLARIAQVGLLEEDREAAERRGERVPQRAPGEHPDGVPVEPLFVEDVYPVDD</sequence>